<keyword evidence="1" id="KW-1133">Transmembrane helix</keyword>
<feature type="transmembrane region" description="Helical" evidence="1">
    <location>
        <begin position="340"/>
        <end position="362"/>
    </location>
</feature>
<evidence type="ECO:0000256" key="1">
    <source>
        <dbReference type="SAM" id="Phobius"/>
    </source>
</evidence>
<dbReference type="Proteomes" id="UP001642409">
    <property type="component" value="Unassembled WGS sequence"/>
</dbReference>
<sequence length="384" mass="44197">MINIIICYQSSVEPDVILINQQEKNIVLKANLNTIIGVQVPPVIIADSKTAIYHQFAFLSVFNISDKCKVHFSDIYDLNLEYYQENQTSVSFIVQLSREQNDGSKIINFKAISTCDTQIRSVASAVHFYEQHVTTLTKKLPERTYLVHNHVKGQNKKIVFSVDATESFVVQICSTPILMNIIGSDCKQYEGNGVLEIDVEVKTFSAMDYIYYSIETNISGNKTIYAELTNVNIAPINQKTLMYNIADQRLHYQLNNVSQTYFEVSRIDKGIIICFTETFQNQANQCLLQVKNLGQYTLTPNMEHFLIQYTGWVEFQIIQEVQEEEEQIEEEVYIKKNLNWIIWVVLSVVLVVIGAVLAFLFVKNRRNQNKRSENEQINGNQLEL</sequence>
<evidence type="ECO:0000313" key="3">
    <source>
        <dbReference type="Proteomes" id="UP001642409"/>
    </source>
</evidence>
<dbReference type="EMBL" id="CAXDID020000037">
    <property type="protein sequence ID" value="CAL5997815.1"/>
    <property type="molecule type" value="Genomic_DNA"/>
</dbReference>
<protein>
    <submittedName>
        <fullName evidence="2">Hypothetical_protein</fullName>
    </submittedName>
</protein>
<keyword evidence="1" id="KW-0812">Transmembrane</keyword>
<organism evidence="2 3">
    <name type="scientific">Hexamita inflata</name>
    <dbReference type="NCBI Taxonomy" id="28002"/>
    <lineage>
        <taxon>Eukaryota</taxon>
        <taxon>Metamonada</taxon>
        <taxon>Diplomonadida</taxon>
        <taxon>Hexamitidae</taxon>
        <taxon>Hexamitinae</taxon>
        <taxon>Hexamita</taxon>
    </lineage>
</organism>
<reference evidence="2 3" key="1">
    <citation type="submission" date="2024-07" db="EMBL/GenBank/DDBJ databases">
        <authorList>
            <person name="Akdeniz Z."/>
        </authorList>
    </citation>
    <scope>NUCLEOTIDE SEQUENCE [LARGE SCALE GENOMIC DNA]</scope>
</reference>
<name>A0ABP1HRB6_9EUKA</name>
<proteinExistence type="predicted"/>
<comment type="caution">
    <text evidence="2">The sequence shown here is derived from an EMBL/GenBank/DDBJ whole genome shotgun (WGS) entry which is preliminary data.</text>
</comment>
<evidence type="ECO:0000313" key="2">
    <source>
        <dbReference type="EMBL" id="CAL5997815.1"/>
    </source>
</evidence>
<keyword evidence="3" id="KW-1185">Reference proteome</keyword>
<keyword evidence="1" id="KW-0472">Membrane</keyword>
<gene>
    <name evidence="2" type="ORF">HINF_LOCUS15430</name>
</gene>
<accession>A0ABP1HRB6</accession>